<dbReference type="Pfam" id="PF09346">
    <property type="entry name" value="SMI1_KNR4"/>
    <property type="match status" value="1"/>
</dbReference>
<reference evidence="2 3" key="1">
    <citation type="submission" date="2023-08" db="EMBL/GenBank/DDBJ databases">
        <title>The draft genome sequence of Paracraurococcus sp. LOR1-02.</title>
        <authorList>
            <person name="Kingkaew E."/>
            <person name="Tanasupawat S."/>
        </authorList>
    </citation>
    <scope>NUCLEOTIDE SEQUENCE [LARGE SCALE GENOMIC DNA]</scope>
    <source>
        <strain evidence="2 3">LOR1-02</strain>
    </source>
</reference>
<keyword evidence="3" id="KW-1185">Reference proteome</keyword>
<dbReference type="InterPro" id="IPR037883">
    <property type="entry name" value="Knr4/Smi1-like_sf"/>
</dbReference>
<comment type="caution">
    <text evidence="2">The sequence shown here is derived from an EMBL/GenBank/DDBJ whole genome shotgun (WGS) entry which is preliminary data.</text>
</comment>
<dbReference type="InterPro" id="IPR018958">
    <property type="entry name" value="Knr4/Smi1-like_dom"/>
</dbReference>
<proteinExistence type="predicted"/>
<dbReference type="RefSeq" id="WP_305108029.1">
    <property type="nucleotide sequence ID" value="NZ_JAUTWS010000074.1"/>
</dbReference>
<protein>
    <submittedName>
        <fullName evidence="2">SMI1/KNR4 family protein</fullName>
    </submittedName>
</protein>
<evidence type="ECO:0000259" key="1">
    <source>
        <dbReference type="Pfam" id="PF09346"/>
    </source>
</evidence>
<evidence type="ECO:0000313" key="3">
    <source>
        <dbReference type="Proteomes" id="UP001243009"/>
    </source>
</evidence>
<dbReference type="SUPFAM" id="SSF160631">
    <property type="entry name" value="SMI1/KNR4-like"/>
    <property type="match status" value="1"/>
</dbReference>
<organism evidence="2 3">
    <name type="scientific">Paracraurococcus lichenis</name>
    <dbReference type="NCBI Taxonomy" id="3064888"/>
    <lineage>
        <taxon>Bacteria</taxon>
        <taxon>Pseudomonadati</taxon>
        <taxon>Pseudomonadota</taxon>
        <taxon>Alphaproteobacteria</taxon>
        <taxon>Acetobacterales</taxon>
        <taxon>Roseomonadaceae</taxon>
        <taxon>Paracraurococcus</taxon>
    </lineage>
</organism>
<evidence type="ECO:0000313" key="2">
    <source>
        <dbReference type="EMBL" id="MDO9713169.1"/>
    </source>
</evidence>
<name>A0ABT9EAD6_9PROT</name>
<dbReference type="Proteomes" id="UP001243009">
    <property type="component" value="Unassembled WGS sequence"/>
</dbReference>
<dbReference type="EMBL" id="JAUTWS010000074">
    <property type="protein sequence ID" value="MDO9713169.1"/>
    <property type="molecule type" value="Genomic_DNA"/>
</dbReference>
<feature type="domain" description="Knr4/Smi1-like" evidence="1">
    <location>
        <begin position="14"/>
        <end position="139"/>
    </location>
</feature>
<accession>A0ABT9EAD6</accession>
<sequence length="152" mass="16711">MISWQDGKTIGVTDIEDFEHHCGLRLPRPYTDLVLSRDGARPDPAAVLFEGPGGEVNLDRLIPFIDKDDPTGTMLRTCDRKPYGLPELLVPLGLEAGGCLFCFRYADGDEEEPSAAVLRNDTDGDERVVRIAEDFPALLGAIRTLADRKRAA</sequence>
<gene>
    <name evidence="2" type="ORF">Q7A36_32875</name>
</gene>
<dbReference type="Gene3D" id="3.40.1580.10">
    <property type="entry name" value="SMI1/KNR4-like"/>
    <property type="match status" value="1"/>
</dbReference>